<dbReference type="Proteomes" id="UP001449657">
    <property type="component" value="Chromosome"/>
</dbReference>
<reference evidence="1 2" key="1">
    <citation type="submission" date="2024-03" db="EMBL/GenBank/DDBJ databases">
        <title>Chitinophaga caseinilytica sp. nov., a casein hydrolysing bacterium isolated from forest soil.</title>
        <authorList>
            <person name="Lee D.S."/>
            <person name="Han D.M."/>
            <person name="Baek J.H."/>
            <person name="Choi D.G."/>
            <person name="Jeon J.H."/>
            <person name="Jeon C.O."/>
        </authorList>
    </citation>
    <scope>NUCLEOTIDE SEQUENCE [LARGE SCALE GENOMIC DNA]</scope>
    <source>
        <strain evidence="1 2">KACC 19118</strain>
    </source>
</reference>
<name>A0ABZ2Z0K4_9BACT</name>
<evidence type="ECO:0008006" key="3">
    <source>
        <dbReference type="Google" id="ProtNLM"/>
    </source>
</evidence>
<evidence type="ECO:0000313" key="1">
    <source>
        <dbReference type="EMBL" id="WZN44044.1"/>
    </source>
</evidence>
<gene>
    <name evidence="1" type="ORF">WJU22_14170</name>
</gene>
<evidence type="ECO:0000313" key="2">
    <source>
        <dbReference type="Proteomes" id="UP001449657"/>
    </source>
</evidence>
<organism evidence="1 2">
    <name type="scientific">Chitinophaga caseinilytica</name>
    <dbReference type="NCBI Taxonomy" id="2267521"/>
    <lineage>
        <taxon>Bacteria</taxon>
        <taxon>Pseudomonadati</taxon>
        <taxon>Bacteroidota</taxon>
        <taxon>Chitinophagia</taxon>
        <taxon>Chitinophagales</taxon>
        <taxon>Chitinophagaceae</taxon>
        <taxon>Chitinophaga</taxon>
    </lineage>
</organism>
<protein>
    <recommendedName>
        <fullName evidence="3">Lipoprotein</fullName>
    </recommendedName>
</protein>
<dbReference type="RefSeq" id="WP_341838838.1">
    <property type="nucleotide sequence ID" value="NZ_CP149792.1"/>
</dbReference>
<dbReference type="EMBL" id="CP150096">
    <property type="protein sequence ID" value="WZN44044.1"/>
    <property type="molecule type" value="Genomic_DNA"/>
</dbReference>
<keyword evidence="2" id="KW-1185">Reference proteome</keyword>
<accession>A0ABZ2Z0K4</accession>
<sequence>MALLATIRCIVLAGILGSCTERTEMIRQLGREHMDTVPAGIRIAPDSLPPDTAAWRQALRHLAHGAPLTWWAAAEDGPPLPGALLPYKRIVAYYGNLYAPAMGILGALPEDALMEKLAGEMRLWEAADTMISTVSALHYIAVTAQRTPGRDGMYRLRMPHTEIDRVIDMARRHQAIVFLDIQTGHSDALTETKALAGYLAMPDVHLGLDPEYNMIGGQIPCSTIGTMDAATINAVSGYLAELVRENGLPPKILVVHRFTQAMVTNAQSITRRPEVQFVMNMDGFGSPARKKDTYGAYIGKKPPQFTGFKLFYKIDPATGGRLMLPAEVLLLQPSPVYIQYQ</sequence>
<proteinExistence type="predicted"/>